<dbReference type="PANTHER" id="PTHR12482:SF5">
    <property type="entry name" value="DUF676 DOMAIN-CONTAINING PROTEIN"/>
    <property type="match status" value="1"/>
</dbReference>
<dbReference type="EMBL" id="CAMPGE010026276">
    <property type="protein sequence ID" value="CAI2383970.1"/>
    <property type="molecule type" value="Genomic_DNA"/>
</dbReference>
<dbReference type="AlphaFoldDB" id="A0AAD1Y368"/>
<evidence type="ECO:0000313" key="2">
    <source>
        <dbReference type="Proteomes" id="UP001295684"/>
    </source>
</evidence>
<sequence>MGIWAMSKIGSQPMIKELLYNDQKDIRESVLYILAEMDTLKWFKYALFCGSYQDNYSPLESSLVQYSPRLDQVKQKETISEMCEMINASLSQVDVYKTCVNLKFSKKSFNTIIGRRAHIEYLQNSDVLRIIISKYKDIFVTVE</sequence>
<dbReference type="PANTHER" id="PTHR12482">
    <property type="entry name" value="LIPASE ROG1-RELATED-RELATED"/>
    <property type="match status" value="1"/>
</dbReference>
<comment type="caution">
    <text evidence="1">The sequence shown here is derived from an EMBL/GenBank/DDBJ whole genome shotgun (WGS) entry which is preliminary data.</text>
</comment>
<reference evidence="1" key="1">
    <citation type="submission" date="2023-07" db="EMBL/GenBank/DDBJ databases">
        <authorList>
            <consortium name="AG Swart"/>
            <person name="Singh M."/>
            <person name="Singh A."/>
            <person name="Seah K."/>
            <person name="Emmerich C."/>
        </authorList>
    </citation>
    <scope>NUCLEOTIDE SEQUENCE</scope>
    <source>
        <strain evidence="1">DP1</strain>
    </source>
</reference>
<protein>
    <submittedName>
        <fullName evidence="1">Uncharacterized protein</fullName>
    </submittedName>
</protein>
<accession>A0AAD1Y368</accession>
<proteinExistence type="predicted"/>
<organism evidence="1 2">
    <name type="scientific">Euplotes crassus</name>
    <dbReference type="NCBI Taxonomy" id="5936"/>
    <lineage>
        <taxon>Eukaryota</taxon>
        <taxon>Sar</taxon>
        <taxon>Alveolata</taxon>
        <taxon>Ciliophora</taxon>
        <taxon>Intramacronucleata</taxon>
        <taxon>Spirotrichea</taxon>
        <taxon>Hypotrichia</taxon>
        <taxon>Euplotida</taxon>
        <taxon>Euplotidae</taxon>
        <taxon>Moneuplotes</taxon>
    </lineage>
</organism>
<dbReference type="InterPro" id="IPR044294">
    <property type="entry name" value="Lipase-like"/>
</dbReference>
<name>A0AAD1Y368_EUPCR</name>
<evidence type="ECO:0000313" key="1">
    <source>
        <dbReference type="EMBL" id="CAI2383970.1"/>
    </source>
</evidence>
<dbReference type="Proteomes" id="UP001295684">
    <property type="component" value="Unassembled WGS sequence"/>
</dbReference>
<keyword evidence="2" id="KW-1185">Reference proteome</keyword>
<gene>
    <name evidence="1" type="ORF">ECRASSUSDP1_LOCUS25489</name>
</gene>